<evidence type="ECO:0000313" key="1">
    <source>
        <dbReference type="EMBL" id="ACC74570.1"/>
    </source>
</evidence>
<proteinExistence type="predicted"/>
<name>B2JP17_PARP8</name>
<organism evidence="1 2">
    <name type="scientific">Paraburkholderia phymatum (strain DSM 17167 / CIP 108236 / LMG 21445 / STM815)</name>
    <name type="common">Burkholderia phymatum</name>
    <dbReference type="NCBI Taxonomy" id="391038"/>
    <lineage>
        <taxon>Bacteria</taxon>
        <taxon>Pseudomonadati</taxon>
        <taxon>Pseudomonadota</taxon>
        <taxon>Betaproteobacteria</taxon>
        <taxon>Burkholderiales</taxon>
        <taxon>Burkholderiaceae</taxon>
        <taxon>Paraburkholderia</taxon>
    </lineage>
</organism>
<dbReference type="EMBL" id="CP001044">
    <property type="protein sequence ID" value="ACC74570.1"/>
    <property type="molecule type" value="Genomic_DNA"/>
</dbReference>
<dbReference type="HOGENOM" id="CLU_174594_0_0_4"/>
<dbReference type="KEGG" id="bph:Bphy_5493"/>
<dbReference type="OrthoDB" id="9132596at2"/>
<dbReference type="eggNOG" id="ENOG5031795">
    <property type="taxonomic scope" value="Bacteria"/>
</dbReference>
<accession>B2JP17</accession>
<dbReference type="Proteomes" id="UP000001192">
    <property type="component" value="Chromosome 2"/>
</dbReference>
<sequence>MLIYHRGVPIQPSVEKSGNTFVAHVSILEEDGESTSLGDLGHFTSRESAVAFAIRCGAAFLDEMPMPKPPCRRLPDRTGNTVALKQCAVALRVDASDAEISLDEPLPS</sequence>
<gene>
    <name evidence="1" type="ordered locus">Bphy_5493</name>
</gene>
<keyword evidence="2" id="KW-1185">Reference proteome</keyword>
<dbReference type="AlphaFoldDB" id="B2JP17"/>
<evidence type="ECO:0000313" key="2">
    <source>
        <dbReference type="Proteomes" id="UP000001192"/>
    </source>
</evidence>
<protein>
    <submittedName>
        <fullName evidence="1">Uncharacterized protein</fullName>
    </submittedName>
</protein>
<reference evidence="2" key="1">
    <citation type="journal article" date="2014" name="Stand. Genomic Sci.">
        <title>Complete genome sequence of Burkholderia phymatum STM815(T), a broad host range and efficient nitrogen-fixing symbiont of Mimosa species.</title>
        <authorList>
            <person name="Moulin L."/>
            <person name="Klonowska A."/>
            <person name="Caroline B."/>
            <person name="Booth K."/>
            <person name="Vriezen J.A."/>
            <person name="Melkonian R."/>
            <person name="James E.K."/>
            <person name="Young J.P."/>
            <person name="Bena G."/>
            <person name="Hauser L."/>
            <person name="Land M."/>
            <person name="Kyrpides N."/>
            <person name="Bruce D."/>
            <person name="Chain P."/>
            <person name="Copeland A."/>
            <person name="Pitluck S."/>
            <person name="Woyke T."/>
            <person name="Lizotte-Waniewski M."/>
            <person name="Bristow J."/>
            <person name="Riley M."/>
        </authorList>
    </citation>
    <scope>NUCLEOTIDE SEQUENCE [LARGE SCALE GENOMIC DNA]</scope>
    <source>
        <strain evidence="2">DSM 17167 / CIP 108236 / LMG 21445 / STM815</strain>
    </source>
</reference>
<dbReference type="RefSeq" id="WP_012404734.1">
    <property type="nucleotide sequence ID" value="NC_010623.1"/>
</dbReference>